<dbReference type="GO" id="GO:0080019">
    <property type="term" value="F:alcohol-forming very long-chain fatty acyl-CoA reductase activity"/>
    <property type="evidence" value="ECO:0007669"/>
    <property type="project" value="InterPro"/>
</dbReference>
<name>A0A9D4T3H9_RHISA</name>
<dbReference type="AlphaFoldDB" id="A0A9D4T3H9"/>
<dbReference type="Gene3D" id="3.40.50.720">
    <property type="entry name" value="NAD(P)-binding Rossmann-like Domain"/>
    <property type="match status" value="1"/>
</dbReference>
<accession>A0A9D4T3H9</accession>
<sequence length="182" mass="20298">MSTNEARSQEITSPAAETQCNAESEIARFYKDRAVLITGGTGFIGKILQRLKRDVPGAPSKVTVIPGDLVHPDLGLSKADMAAIIQEVSVVFHLAATVRFNDPISIVDQYHKVVRGMDAVSFYTTNSWLFTSDNVVALMNDLSPTDKQKLDWCQYWDNYMLGIGRYLFKVDDPALPQERENV</sequence>
<dbReference type="VEuPathDB" id="VectorBase:RSAN_055809"/>
<dbReference type="GO" id="GO:0005777">
    <property type="term" value="C:peroxisome"/>
    <property type="evidence" value="ECO:0007669"/>
    <property type="project" value="TreeGrafter"/>
</dbReference>
<dbReference type="PANTHER" id="PTHR11011">
    <property type="entry name" value="MALE STERILITY PROTEIN 2-RELATED"/>
    <property type="match status" value="1"/>
</dbReference>
<dbReference type="EMBL" id="JABSTV010001248">
    <property type="protein sequence ID" value="KAH7968518.1"/>
    <property type="molecule type" value="Genomic_DNA"/>
</dbReference>
<dbReference type="InterPro" id="IPR026055">
    <property type="entry name" value="FAR"/>
</dbReference>
<dbReference type="VEuPathDB" id="VectorBase:RSAN_029640"/>
<feature type="domain" description="Fatty acyl-CoA reductase C-terminal" evidence="1">
    <location>
        <begin position="92"/>
        <end position="169"/>
    </location>
</feature>
<evidence type="ECO:0000313" key="3">
    <source>
        <dbReference type="Proteomes" id="UP000821837"/>
    </source>
</evidence>
<comment type="caution">
    <text evidence="2">The sequence shown here is derived from an EMBL/GenBank/DDBJ whole genome shotgun (WGS) entry which is preliminary data.</text>
</comment>
<dbReference type="InterPro" id="IPR036291">
    <property type="entry name" value="NAD(P)-bd_dom_sf"/>
</dbReference>
<dbReference type="GO" id="GO:0102965">
    <property type="term" value="F:alcohol-forming long-chain fatty acyl-CoA reductase activity"/>
    <property type="evidence" value="ECO:0007669"/>
    <property type="project" value="UniProtKB-EC"/>
</dbReference>
<protein>
    <recommendedName>
        <fullName evidence="1">Fatty acyl-CoA reductase C-terminal domain-containing protein</fullName>
    </recommendedName>
</protein>
<keyword evidence="3" id="KW-1185">Reference proteome</keyword>
<proteinExistence type="predicted"/>
<dbReference type="Proteomes" id="UP000821837">
    <property type="component" value="Unassembled WGS sequence"/>
</dbReference>
<dbReference type="GO" id="GO:0035336">
    <property type="term" value="P:long-chain fatty-acyl-CoA metabolic process"/>
    <property type="evidence" value="ECO:0007669"/>
    <property type="project" value="TreeGrafter"/>
</dbReference>
<dbReference type="PANTHER" id="PTHR11011:SF45">
    <property type="entry name" value="FATTY ACYL-COA REDUCTASE CG8306-RELATED"/>
    <property type="match status" value="1"/>
</dbReference>
<dbReference type="SUPFAM" id="SSF51735">
    <property type="entry name" value="NAD(P)-binding Rossmann-fold domains"/>
    <property type="match status" value="1"/>
</dbReference>
<dbReference type="InterPro" id="IPR033640">
    <property type="entry name" value="FAR_C"/>
</dbReference>
<evidence type="ECO:0000259" key="1">
    <source>
        <dbReference type="Pfam" id="PF03015"/>
    </source>
</evidence>
<dbReference type="Pfam" id="PF03015">
    <property type="entry name" value="Sterile"/>
    <property type="match status" value="1"/>
</dbReference>
<gene>
    <name evidence="2" type="ORF">HPB52_009111</name>
</gene>
<dbReference type="CDD" id="cd09071">
    <property type="entry name" value="FAR_C"/>
    <property type="match status" value="1"/>
</dbReference>
<reference evidence="2" key="2">
    <citation type="submission" date="2021-09" db="EMBL/GenBank/DDBJ databases">
        <authorList>
            <person name="Jia N."/>
            <person name="Wang J."/>
            <person name="Shi W."/>
            <person name="Du L."/>
            <person name="Sun Y."/>
            <person name="Zhan W."/>
            <person name="Jiang J."/>
            <person name="Wang Q."/>
            <person name="Zhang B."/>
            <person name="Ji P."/>
            <person name="Sakyi L.B."/>
            <person name="Cui X."/>
            <person name="Yuan T."/>
            <person name="Jiang B."/>
            <person name="Yang W."/>
            <person name="Lam T.T.-Y."/>
            <person name="Chang Q."/>
            <person name="Ding S."/>
            <person name="Wang X."/>
            <person name="Zhu J."/>
            <person name="Ruan X."/>
            <person name="Zhao L."/>
            <person name="Wei J."/>
            <person name="Que T."/>
            <person name="Du C."/>
            <person name="Cheng J."/>
            <person name="Dai P."/>
            <person name="Han X."/>
            <person name="Huang E."/>
            <person name="Gao Y."/>
            <person name="Liu J."/>
            <person name="Shao H."/>
            <person name="Ye R."/>
            <person name="Li L."/>
            <person name="Wei W."/>
            <person name="Wang X."/>
            <person name="Wang C."/>
            <person name="Huo Q."/>
            <person name="Li W."/>
            <person name="Guo W."/>
            <person name="Chen H."/>
            <person name="Chen S."/>
            <person name="Zhou L."/>
            <person name="Zhou L."/>
            <person name="Ni X."/>
            <person name="Tian J."/>
            <person name="Zhou Y."/>
            <person name="Sheng Y."/>
            <person name="Liu T."/>
            <person name="Pan Y."/>
            <person name="Xia L."/>
            <person name="Li J."/>
            <person name="Zhao F."/>
            <person name="Cao W."/>
        </authorList>
    </citation>
    <scope>NUCLEOTIDE SEQUENCE</scope>
    <source>
        <strain evidence="2">Rsan-2018</strain>
        <tissue evidence="2">Larvae</tissue>
    </source>
</reference>
<reference evidence="2" key="1">
    <citation type="journal article" date="2020" name="Cell">
        <title>Large-Scale Comparative Analyses of Tick Genomes Elucidate Their Genetic Diversity and Vector Capacities.</title>
        <authorList>
            <consortium name="Tick Genome and Microbiome Consortium (TIGMIC)"/>
            <person name="Jia N."/>
            <person name="Wang J."/>
            <person name="Shi W."/>
            <person name="Du L."/>
            <person name="Sun Y."/>
            <person name="Zhan W."/>
            <person name="Jiang J.F."/>
            <person name="Wang Q."/>
            <person name="Zhang B."/>
            <person name="Ji P."/>
            <person name="Bell-Sakyi L."/>
            <person name="Cui X.M."/>
            <person name="Yuan T.T."/>
            <person name="Jiang B.G."/>
            <person name="Yang W.F."/>
            <person name="Lam T.T."/>
            <person name="Chang Q.C."/>
            <person name="Ding S.J."/>
            <person name="Wang X.J."/>
            <person name="Zhu J.G."/>
            <person name="Ruan X.D."/>
            <person name="Zhao L."/>
            <person name="Wei J.T."/>
            <person name="Ye R.Z."/>
            <person name="Que T.C."/>
            <person name="Du C.H."/>
            <person name="Zhou Y.H."/>
            <person name="Cheng J.X."/>
            <person name="Dai P.F."/>
            <person name="Guo W.B."/>
            <person name="Han X.H."/>
            <person name="Huang E.J."/>
            <person name="Li L.F."/>
            <person name="Wei W."/>
            <person name="Gao Y.C."/>
            <person name="Liu J.Z."/>
            <person name="Shao H.Z."/>
            <person name="Wang X."/>
            <person name="Wang C.C."/>
            <person name="Yang T.C."/>
            <person name="Huo Q.B."/>
            <person name="Li W."/>
            <person name="Chen H.Y."/>
            <person name="Chen S.E."/>
            <person name="Zhou L.G."/>
            <person name="Ni X.B."/>
            <person name="Tian J.H."/>
            <person name="Sheng Y."/>
            <person name="Liu T."/>
            <person name="Pan Y.S."/>
            <person name="Xia L.Y."/>
            <person name="Li J."/>
            <person name="Zhao F."/>
            <person name="Cao W.C."/>
        </authorList>
    </citation>
    <scope>NUCLEOTIDE SEQUENCE</scope>
    <source>
        <strain evidence="2">Rsan-2018</strain>
    </source>
</reference>
<organism evidence="2 3">
    <name type="scientific">Rhipicephalus sanguineus</name>
    <name type="common">Brown dog tick</name>
    <name type="synonym">Ixodes sanguineus</name>
    <dbReference type="NCBI Taxonomy" id="34632"/>
    <lineage>
        <taxon>Eukaryota</taxon>
        <taxon>Metazoa</taxon>
        <taxon>Ecdysozoa</taxon>
        <taxon>Arthropoda</taxon>
        <taxon>Chelicerata</taxon>
        <taxon>Arachnida</taxon>
        <taxon>Acari</taxon>
        <taxon>Parasitiformes</taxon>
        <taxon>Ixodida</taxon>
        <taxon>Ixodoidea</taxon>
        <taxon>Ixodidae</taxon>
        <taxon>Rhipicephalinae</taxon>
        <taxon>Rhipicephalus</taxon>
        <taxon>Rhipicephalus</taxon>
    </lineage>
</organism>
<evidence type="ECO:0000313" key="2">
    <source>
        <dbReference type="EMBL" id="KAH7968518.1"/>
    </source>
</evidence>